<name>A0A0A9KI92_ARUDO</name>
<dbReference type="PANTHER" id="PTHR43205:SF75">
    <property type="entry name" value="OS12G0226400 PROTEIN"/>
    <property type="match status" value="1"/>
</dbReference>
<sequence length="88" mass="9996">MEMEGEEVRNRWVILKRYVTGYPTEDDMEVVAGTARLAVPPGSAAVVVKNLYLSCDPYIRTRMSRHHEPSFVPDYVPGEVHIYATVTQ</sequence>
<dbReference type="InterPro" id="IPR041694">
    <property type="entry name" value="ADH_N_2"/>
</dbReference>
<feature type="domain" description="Oxidoreductase N-terminal" evidence="1">
    <location>
        <begin position="13"/>
        <end position="79"/>
    </location>
</feature>
<reference evidence="2" key="1">
    <citation type="submission" date="2014-09" db="EMBL/GenBank/DDBJ databases">
        <authorList>
            <person name="Magalhaes I.L.F."/>
            <person name="Oliveira U."/>
            <person name="Santos F.R."/>
            <person name="Vidigal T.H.D.A."/>
            <person name="Brescovit A.D."/>
            <person name="Santos A.J."/>
        </authorList>
    </citation>
    <scope>NUCLEOTIDE SEQUENCE</scope>
    <source>
        <tissue evidence="2">Shoot tissue taken approximately 20 cm above the soil surface</tissue>
    </source>
</reference>
<dbReference type="GO" id="GO:0032440">
    <property type="term" value="F:2-alkenal reductase [NAD(P)H] activity"/>
    <property type="evidence" value="ECO:0007669"/>
    <property type="project" value="TreeGrafter"/>
</dbReference>
<protein>
    <recommendedName>
        <fullName evidence="1">Oxidoreductase N-terminal domain-containing protein</fullName>
    </recommendedName>
</protein>
<dbReference type="SUPFAM" id="SSF50129">
    <property type="entry name" value="GroES-like"/>
    <property type="match status" value="1"/>
</dbReference>
<dbReference type="AlphaFoldDB" id="A0A0A9KI92"/>
<dbReference type="EMBL" id="GBRH01246608">
    <property type="protein sequence ID" value="JAD51287.1"/>
    <property type="molecule type" value="Transcribed_RNA"/>
</dbReference>
<dbReference type="Pfam" id="PF16884">
    <property type="entry name" value="ADH_N_2"/>
    <property type="match status" value="1"/>
</dbReference>
<evidence type="ECO:0000313" key="2">
    <source>
        <dbReference type="EMBL" id="JAD51287.1"/>
    </source>
</evidence>
<accession>A0A0A9KI92</accession>
<dbReference type="Gene3D" id="3.90.180.10">
    <property type="entry name" value="Medium-chain alcohol dehydrogenases, catalytic domain"/>
    <property type="match status" value="1"/>
</dbReference>
<organism evidence="2">
    <name type="scientific">Arundo donax</name>
    <name type="common">Giant reed</name>
    <name type="synonym">Donax arundinaceus</name>
    <dbReference type="NCBI Taxonomy" id="35708"/>
    <lineage>
        <taxon>Eukaryota</taxon>
        <taxon>Viridiplantae</taxon>
        <taxon>Streptophyta</taxon>
        <taxon>Embryophyta</taxon>
        <taxon>Tracheophyta</taxon>
        <taxon>Spermatophyta</taxon>
        <taxon>Magnoliopsida</taxon>
        <taxon>Liliopsida</taxon>
        <taxon>Poales</taxon>
        <taxon>Poaceae</taxon>
        <taxon>PACMAD clade</taxon>
        <taxon>Arundinoideae</taxon>
        <taxon>Arundineae</taxon>
        <taxon>Arundo</taxon>
    </lineage>
</organism>
<dbReference type="InterPro" id="IPR011032">
    <property type="entry name" value="GroES-like_sf"/>
</dbReference>
<proteinExistence type="predicted"/>
<dbReference type="PANTHER" id="PTHR43205">
    <property type="entry name" value="PROSTAGLANDIN REDUCTASE"/>
    <property type="match status" value="1"/>
</dbReference>
<dbReference type="InterPro" id="IPR045010">
    <property type="entry name" value="MDR_fam"/>
</dbReference>
<reference evidence="2" key="2">
    <citation type="journal article" date="2015" name="Data Brief">
        <title>Shoot transcriptome of the giant reed, Arundo donax.</title>
        <authorList>
            <person name="Barrero R.A."/>
            <person name="Guerrero F.D."/>
            <person name="Moolhuijzen P."/>
            <person name="Goolsby J.A."/>
            <person name="Tidwell J."/>
            <person name="Bellgard S.E."/>
            <person name="Bellgard M.I."/>
        </authorList>
    </citation>
    <scope>NUCLEOTIDE SEQUENCE</scope>
    <source>
        <tissue evidence="2">Shoot tissue taken approximately 20 cm above the soil surface</tissue>
    </source>
</reference>
<evidence type="ECO:0000259" key="1">
    <source>
        <dbReference type="Pfam" id="PF16884"/>
    </source>
</evidence>